<proteinExistence type="inferred from homology"/>
<evidence type="ECO:0000256" key="1">
    <source>
        <dbReference type="ARBA" id="ARBA00005901"/>
    </source>
</evidence>
<gene>
    <name evidence="5" type="ORF">HY768_09935</name>
</gene>
<organism evidence="5 6">
    <name type="scientific">candidate division TA06 bacterium</name>
    <dbReference type="NCBI Taxonomy" id="2250710"/>
    <lineage>
        <taxon>Bacteria</taxon>
        <taxon>Bacteria division TA06</taxon>
    </lineage>
</organism>
<dbReference type="GO" id="GO:0033178">
    <property type="term" value="C:proton-transporting two-sector ATPase complex, catalytic domain"/>
    <property type="evidence" value="ECO:0007669"/>
    <property type="project" value="InterPro"/>
</dbReference>
<evidence type="ECO:0000256" key="3">
    <source>
        <dbReference type="ARBA" id="ARBA00023065"/>
    </source>
</evidence>
<comment type="similarity">
    <text evidence="1">Belongs to the V-ATPase E subunit family.</text>
</comment>
<keyword evidence="3" id="KW-0406">Ion transport</keyword>
<dbReference type="InterPro" id="IPR002842">
    <property type="entry name" value="ATPase_V1_Esu"/>
</dbReference>
<reference evidence="5" key="1">
    <citation type="submission" date="2020-07" db="EMBL/GenBank/DDBJ databases">
        <title>Huge and variable diversity of episymbiotic CPR bacteria and DPANN archaea in groundwater ecosystems.</title>
        <authorList>
            <person name="He C.Y."/>
            <person name="Keren R."/>
            <person name="Whittaker M."/>
            <person name="Farag I.F."/>
            <person name="Doudna J."/>
            <person name="Cate J.H.D."/>
            <person name="Banfield J.F."/>
        </authorList>
    </citation>
    <scope>NUCLEOTIDE SEQUENCE</scope>
    <source>
        <strain evidence="5">NC_groundwater_1520_Pr4_B-0.1um_53_5</strain>
    </source>
</reference>
<dbReference type="GO" id="GO:0046961">
    <property type="term" value="F:proton-transporting ATPase activity, rotational mechanism"/>
    <property type="evidence" value="ECO:0007669"/>
    <property type="project" value="InterPro"/>
</dbReference>
<sequence length="200" mass="21656">MKSNLNIELNMESELLKVIENEAQAERQRILNTARQGAKEIQEKTLAQAAQLKQAQEALILSENNISRAKAQSAAHLEASALILSAKDQIISGIFAEAAQELNLLSGAPLKKALKSLMAEACSQFGSGMVVTVKKEDLSLAQQIAKELKLDAKLEADPLVKDGVIVSNPDRTAVVLNRFADRMARAKPALTSSLAQILWD</sequence>
<comment type="caution">
    <text evidence="5">The sequence shown here is derived from an EMBL/GenBank/DDBJ whole genome shotgun (WGS) entry which is preliminary data.</text>
</comment>
<dbReference type="Proteomes" id="UP000736328">
    <property type="component" value="Unassembled WGS sequence"/>
</dbReference>
<keyword evidence="4" id="KW-0175">Coiled coil</keyword>
<evidence type="ECO:0008006" key="7">
    <source>
        <dbReference type="Google" id="ProtNLM"/>
    </source>
</evidence>
<dbReference type="Gene3D" id="1.20.5.620">
    <property type="entry name" value="F1F0 ATP synthase subunit B, membrane domain"/>
    <property type="match status" value="1"/>
</dbReference>
<name>A0A933IC10_UNCT6</name>
<feature type="coiled-coil region" evidence="4">
    <location>
        <begin position="2"/>
        <end position="72"/>
    </location>
</feature>
<protein>
    <recommendedName>
        <fullName evidence="7">V-type proton ATPase subunit E</fullName>
    </recommendedName>
</protein>
<evidence type="ECO:0000313" key="6">
    <source>
        <dbReference type="Proteomes" id="UP000736328"/>
    </source>
</evidence>
<dbReference type="AlphaFoldDB" id="A0A933IC10"/>
<evidence type="ECO:0000256" key="2">
    <source>
        <dbReference type="ARBA" id="ARBA00022448"/>
    </source>
</evidence>
<accession>A0A933IC10</accession>
<dbReference type="EMBL" id="JACQXR010000133">
    <property type="protein sequence ID" value="MBI4727514.1"/>
    <property type="molecule type" value="Genomic_DNA"/>
</dbReference>
<dbReference type="Pfam" id="PF01991">
    <property type="entry name" value="vATP-synt_E"/>
    <property type="match status" value="1"/>
</dbReference>
<keyword evidence="2" id="KW-0813">Transport</keyword>
<dbReference type="SUPFAM" id="SSF160527">
    <property type="entry name" value="V-type ATPase subunit E-like"/>
    <property type="match status" value="1"/>
</dbReference>
<dbReference type="InterPro" id="IPR038495">
    <property type="entry name" value="ATPase_E_C"/>
</dbReference>
<dbReference type="Gene3D" id="3.30.2320.30">
    <property type="entry name" value="ATP synthase, E subunit, C-terminal"/>
    <property type="match status" value="1"/>
</dbReference>
<evidence type="ECO:0000256" key="4">
    <source>
        <dbReference type="SAM" id="Coils"/>
    </source>
</evidence>
<evidence type="ECO:0000313" key="5">
    <source>
        <dbReference type="EMBL" id="MBI4727514.1"/>
    </source>
</evidence>